<dbReference type="Proteomes" id="UP000243686">
    <property type="component" value="Unassembled WGS sequence"/>
</dbReference>
<organism evidence="2 3">
    <name type="scientific">Opisthorchis viverrini</name>
    <name type="common">Southeast Asian liver fluke</name>
    <dbReference type="NCBI Taxonomy" id="6198"/>
    <lineage>
        <taxon>Eukaryota</taxon>
        <taxon>Metazoa</taxon>
        <taxon>Spiralia</taxon>
        <taxon>Lophotrochozoa</taxon>
        <taxon>Platyhelminthes</taxon>
        <taxon>Trematoda</taxon>
        <taxon>Digenea</taxon>
        <taxon>Opisthorchiida</taxon>
        <taxon>Opisthorchiata</taxon>
        <taxon>Opisthorchiidae</taxon>
        <taxon>Opisthorchis</taxon>
    </lineage>
</organism>
<evidence type="ECO:0000313" key="2">
    <source>
        <dbReference type="EMBL" id="OON23932.1"/>
    </source>
</evidence>
<accession>A0A1S8XB83</accession>
<feature type="region of interest" description="Disordered" evidence="1">
    <location>
        <begin position="142"/>
        <end position="161"/>
    </location>
</feature>
<protein>
    <submittedName>
        <fullName evidence="2">Uncharacterized protein</fullName>
    </submittedName>
</protein>
<feature type="compositionally biased region" description="Low complexity" evidence="1">
    <location>
        <begin position="142"/>
        <end position="151"/>
    </location>
</feature>
<evidence type="ECO:0000256" key="1">
    <source>
        <dbReference type="SAM" id="MobiDB-lite"/>
    </source>
</evidence>
<name>A0A1S8XB83_OPIVI</name>
<sequence length="174" mass="19103">RYALGPSNVLTVRRARSAGTPFLQLVFCSFPIHAFEMHTLTWLDRCPYPEVSQTYSSVSTVSHAGPLPFRSTIPLPKTLLGLYAILLEDLGCTAAELVFDTALRLQQLVKRTLIPSFPSFANTCVTSVLHLLDNLPSLSSSTIPPSASDTTNTTHTPSLTRSGRNCRLPVRFKD</sequence>
<keyword evidence="3" id="KW-1185">Reference proteome</keyword>
<reference evidence="2 3" key="1">
    <citation type="submission" date="2015-03" db="EMBL/GenBank/DDBJ databases">
        <title>Draft genome of the nematode, Opisthorchis viverrini.</title>
        <authorList>
            <person name="Mitreva M."/>
        </authorList>
    </citation>
    <scope>NUCLEOTIDE SEQUENCE [LARGE SCALE GENOMIC DNA]</scope>
    <source>
        <strain evidence="2">Khon Kaen</strain>
    </source>
</reference>
<feature type="non-terminal residue" evidence="2">
    <location>
        <position position="1"/>
    </location>
</feature>
<evidence type="ECO:0000313" key="3">
    <source>
        <dbReference type="Proteomes" id="UP000243686"/>
    </source>
</evidence>
<dbReference type="EMBL" id="KV891471">
    <property type="protein sequence ID" value="OON23932.1"/>
    <property type="molecule type" value="Genomic_DNA"/>
</dbReference>
<gene>
    <name evidence="2" type="ORF">X801_00149</name>
</gene>
<feature type="compositionally biased region" description="Polar residues" evidence="1">
    <location>
        <begin position="152"/>
        <end position="161"/>
    </location>
</feature>
<proteinExistence type="predicted"/>
<dbReference type="AlphaFoldDB" id="A0A1S8XB83"/>